<dbReference type="SMART" id="SM00796">
    <property type="entry name" value="AHS1"/>
    <property type="match status" value="1"/>
</dbReference>
<organism evidence="6 7">
    <name type="scientific">Acidithrix ferrooxidans</name>
    <dbReference type="NCBI Taxonomy" id="1280514"/>
    <lineage>
        <taxon>Bacteria</taxon>
        <taxon>Bacillati</taxon>
        <taxon>Actinomycetota</taxon>
        <taxon>Acidimicrobiia</taxon>
        <taxon>Acidimicrobiales</taxon>
        <taxon>Acidimicrobiaceae</taxon>
        <taxon>Acidithrix</taxon>
    </lineage>
</organism>
<keyword evidence="7" id="KW-1185">Reference proteome</keyword>
<dbReference type="RefSeq" id="WP_052605325.1">
    <property type="nucleotide sequence ID" value="NZ_JXYS01000036.1"/>
</dbReference>
<dbReference type="OrthoDB" id="9768696at2"/>
<keyword evidence="3" id="KW-0067">ATP-binding</keyword>
<dbReference type="STRING" id="1280514.AXFE_16120"/>
<dbReference type="SMART" id="SM00797">
    <property type="entry name" value="AHS2"/>
    <property type="match status" value="1"/>
</dbReference>
<dbReference type="EMBL" id="JXYS01000036">
    <property type="protein sequence ID" value="KJF17551.1"/>
    <property type="molecule type" value="Genomic_DNA"/>
</dbReference>
<dbReference type="Proteomes" id="UP000032360">
    <property type="component" value="Unassembled WGS sequence"/>
</dbReference>
<dbReference type="SUPFAM" id="SSF50891">
    <property type="entry name" value="Cyclophilin-like"/>
    <property type="match status" value="2"/>
</dbReference>
<evidence type="ECO:0000259" key="5">
    <source>
        <dbReference type="SMART" id="SM00797"/>
    </source>
</evidence>
<gene>
    <name evidence="6" type="primary">kipA</name>
    <name evidence="6" type="ORF">AXFE_16120</name>
</gene>
<dbReference type="InterPro" id="IPR003833">
    <property type="entry name" value="CT_C_D"/>
</dbReference>
<evidence type="ECO:0000259" key="4">
    <source>
        <dbReference type="SMART" id="SM00796"/>
    </source>
</evidence>
<dbReference type="Gene3D" id="2.40.100.10">
    <property type="entry name" value="Cyclophilin-like"/>
    <property type="match status" value="2"/>
</dbReference>
<evidence type="ECO:0000313" key="7">
    <source>
        <dbReference type="Proteomes" id="UP000032360"/>
    </source>
</evidence>
<reference evidence="6 7" key="1">
    <citation type="submission" date="2015-01" db="EMBL/GenBank/DDBJ databases">
        <title>Draft genome of the acidophilic iron oxidizer Acidithrix ferrooxidans strain Py-F3.</title>
        <authorList>
            <person name="Poehlein A."/>
            <person name="Eisen S."/>
            <person name="Schloemann M."/>
            <person name="Johnson B.D."/>
            <person name="Daniel R."/>
            <person name="Muehling M."/>
        </authorList>
    </citation>
    <scope>NUCLEOTIDE SEQUENCE [LARGE SCALE GENOMIC DNA]</scope>
    <source>
        <strain evidence="6 7">Py-F3</strain>
    </source>
</reference>
<keyword evidence="1" id="KW-0547">Nucleotide-binding</keyword>
<dbReference type="Pfam" id="PF02626">
    <property type="entry name" value="CT_A_B"/>
    <property type="match status" value="1"/>
</dbReference>
<protein>
    <submittedName>
        <fullName evidence="6">KipI antagonist</fullName>
    </submittedName>
</protein>
<evidence type="ECO:0000313" key="6">
    <source>
        <dbReference type="EMBL" id="KJF17551.1"/>
    </source>
</evidence>
<dbReference type="InterPro" id="IPR003778">
    <property type="entry name" value="CT_A_B"/>
</dbReference>
<dbReference type="PANTHER" id="PTHR43309">
    <property type="entry name" value="5-OXOPROLINASE SUBUNIT C"/>
    <property type="match status" value="1"/>
</dbReference>
<dbReference type="AlphaFoldDB" id="A0A0D8HKC1"/>
<accession>A0A0D8HKC1</accession>
<evidence type="ECO:0000256" key="2">
    <source>
        <dbReference type="ARBA" id="ARBA00022801"/>
    </source>
</evidence>
<feature type="domain" description="Carboxyltransferase" evidence="4">
    <location>
        <begin position="2"/>
        <end position="193"/>
    </location>
</feature>
<feature type="domain" description="Carboxyltransferase" evidence="5">
    <location>
        <begin position="255"/>
        <end position="531"/>
    </location>
</feature>
<dbReference type="PANTHER" id="PTHR43309:SF3">
    <property type="entry name" value="5-OXOPROLINASE SUBUNIT C"/>
    <property type="match status" value="1"/>
</dbReference>
<keyword evidence="2" id="KW-0378">Hydrolase</keyword>
<evidence type="ECO:0000256" key="3">
    <source>
        <dbReference type="ARBA" id="ARBA00022840"/>
    </source>
</evidence>
<sequence>MLGVEPYGNAAFLVTSDRAFNFEERLLHDRPPWLIDVIATSYEVLVKFDTISTCPNKVVEYLHGLSEVTDKVWQISKVGQSHEIEFELTGFDLKEVLERSKSSIVELRDELSSSTFKVAHLGFAPGFVYLDGLGSKFHIQRRESPRTKLPKGSLAIGGKYLGIYPLATPGGWNVIGSATSSFFDIRNNPPMALHRGDTVTFKEVESKPITVNSSPIDTDDIQLVPSGKNLLRFGVVTQSIGNPSFQDLGRFGLNHLGISNSGAMDRSAFSLSNLILGNDPVKATSIEIPIGSTLQVKVTKSAYVAVVGQGATLRIDNHEVPINTTLALNENNVFHISNRGDSAYVYLSIAGGFACDRTLGSTSFDSLSEIGPTLSSNDLLYIKINKKNTIFDHIEMNQTATSKELSVPVMLGPDIKYFSDETTERFLNNRFTISSKISRVGIRLMPDLALRPISNLDRSKPMACGAIQVTPSGEMIIMMRDSPTTGGYPVIGVTCEPWISKIASLLPGASITFMIMGLEHYRSSLLQRQSPPLSKCLWGHRPYDELISMDYKQ</sequence>
<name>A0A0D8HKC1_9ACTN</name>
<dbReference type="GO" id="GO:0016787">
    <property type="term" value="F:hydrolase activity"/>
    <property type="evidence" value="ECO:0007669"/>
    <property type="project" value="UniProtKB-KW"/>
</dbReference>
<proteinExistence type="predicted"/>
<evidence type="ECO:0000256" key="1">
    <source>
        <dbReference type="ARBA" id="ARBA00022741"/>
    </source>
</evidence>
<comment type="caution">
    <text evidence="6">The sequence shown here is derived from an EMBL/GenBank/DDBJ whole genome shotgun (WGS) entry which is preliminary data.</text>
</comment>
<dbReference type="InterPro" id="IPR052708">
    <property type="entry name" value="PxpC"/>
</dbReference>
<dbReference type="Pfam" id="PF02682">
    <property type="entry name" value="CT_C_D"/>
    <property type="match status" value="1"/>
</dbReference>
<dbReference type="GO" id="GO:0005524">
    <property type="term" value="F:ATP binding"/>
    <property type="evidence" value="ECO:0007669"/>
    <property type="project" value="UniProtKB-KW"/>
</dbReference>
<dbReference type="InterPro" id="IPR029000">
    <property type="entry name" value="Cyclophilin-like_dom_sf"/>
</dbReference>